<dbReference type="OrthoDB" id="8590912at2"/>
<dbReference type="RefSeq" id="WP_119597436.1">
    <property type="nucleotide sequence ID" value="NZ_QXQA01000001.1"/>
</dbReference>
<organism evidence="2 3">
    <name type="scientific">Paenibacillus nanensis</name>
    <dbReference type="NCBI Taxonomy" id="393251"/>
    <lineage>
        <taxon>Bacteria</taxon>
        <taxon>Bacillati</taxon>
        <taxon>Bacillota</taxon>
        <taxon>Bacilli</taxon>
        <taxon>Bacillales</taxon>
        <taxon>Paenibacillaceae</taxon>
        <taxon>Paenibacillus</taxon>
    </lineage>
</organism>
<keyword evidence="1" id="KW-1133">Transmembrane helix</keyword>
<gene>
    <name evidence="2" type="ORF">D3P08_00250</name>
</gene>
<feature type="transmembrane region" description="Helical" evidence="1">
    <location>
        <begin position="6"/>
        <end position="25"/>
    </location>
</feature>
<name>A0A3A1VHZ6_9BACL</name>
<reference evidence="2 3" key="1">
    <citation type="submission" date="2018-09" db="EMBL/GenBank/DDBJ databases">
        <title>Paenibacillus aracenensis nov. sp. isolated from a cave in southern Spain.</title>
        <authorList>
            <person name="Jurado V."/>
            <person name="Gutierrez-Patricio S."/>
            <person name="Gonzalez-Pimentel J.L."/>
            <person name="Miller A.Z."/>
            <person name="Laiz L."/>
            <person name="Saiz-Jimenez C."/>
        </authorList>
    </citation>
    <scope>NUCLEOTIDE SEQUENCE [LARGE SCALE GENOMIC DNA]</scope>
    <source>
        <strain evidence="2 3">DSM 22867</strain>
    </source>
</reference>
<comment type="caution">
    <text evidence="2">The sequence shown here is derived from an EMBL/GenBank/DDBJ whole genome shotgun (WGS) entry which is preliminary data.</text>
</comment>
<feature type="transmembrane region" description="Helical" evidence="1">
    <location>
        <begin position="81"/>
        <end position="99"/>
    </location>
</feature>
<evidence type="ECO:0000313" key="3">
    <source>
        <dbReference type="Proteomes" id="UP000266482"/>
    </source>
</evidence>
<keyword evidence="1" id="KW-0812">Transmembrane</keyword>
<evidence type="ECO:0000256" key="1">
    <source>
        <dbReference type="SAM" id="Phobius"/>
    </source>
</evidence>
<feature type="transmembrane region" description="Helical" evidence="1">
    <location>
        <begin position="120"/>
        <end position="138"/>
    </location>
</feature>
<keyword evidence="3" id="KW-1185">Reference proteome</keyword>
<accession>A0A3A1VHZ6</accession>
<dbReference type="Pfam" id="PF13160">
    <property type="entry name" value="DUF3995"/>
    <property type="match status" value="1"/>
</dbReference>
<dbReference type="InterPro" id="IPR025058">
    <property type="entry name" value="DUF3995"/>
</dbReference>
<evidence type="ECO:0000313" key="2">
    <source>
        <dbReference type="EMBL" id="RIX60061.1"/>
    </source>
</evidence>
<proteinExistence type="predicted"/>
<sequence>MIIVLNWAIGGILLFLSAVHWYWVAGGRRGTQAAVPSDGSTKLFRPSKLATGVVAGLLLMAAWFVLEFGGAVEQLVFPKWLLTYGRWGLSAVFILRAIGDFRWIGFFKKRKGTLFAQWDTILYSPLCLCIGIGLLAIAQA</sequence>
<feature type="transmembrane region" description="Helical" evidence="1">
    <location>
        <begin position="46"/>
        <end position="66"/>
    </location>
</feature>
<dbReference type="AlphaFoldDB" id="A0A3A1VHZ6"/>
<dbReference type="Proteomes" id="UP000266482">
    <property type="component" value="Unassembled WGS sequence"/>
</dbReference>
<dbReference type="EMBL" id="QXQA01000001">
    <property type="protein sequence ID" value="RIX60061.1"/>
    <property type="molecule type" value="Genomic_DNA"/>
</dbReference>
<keyword evidence="1" id="KW-0472">Membrane</keyword>
<protein>
    <submittedName>
        <fullName evidence="2">DUF3995 domain-containing protein</fullName>
    </submittedName>
</protein>